<dbReference type="PANTHER" id="PTHR11067:SF9">
    <property type="entry name" value="INOSINE TRIPHOSPHATE PYROPHOSPHATASE"/>
    <property type="match status" value="1"/>
</dbReference>
<dbReference type="InterPro" id="IPR029001">
    <property type="entry name" value="ITPase-like_fam"/>
</dbReference>
<keyword evidence="3" id="KW-0546">Nucleotide metabolism</keyword>
<reference evidence="4 5" key="1">
    <citation type="journal article" date="2011" name="Genome Biol. Evol.">
        <title>Comparative whole genome sequence analysis of the carcinogenic bacterial model pathogen Helicobacter felis.</title>
        <authorList>
            <person name="Arnold I.C."/>
            <person name="Zigova Z."/>
            <person name="Holden M."/>
            <person name="Lawley T.D."/>
            <person name="Rad R."/>
            <person name="Dougan G."/>
            <person name="Falkow S."/>
            <person name="Bentley S.D."/>
            <person name="Muller A."/>
        </authorList>
    </citation>
    <scope>NUCLEOTIDE SEQUENCE [LARGE SCALE GENOMIC DNA]</scope>
    <source>
        <strain evidence="5">ATCC 49179 / CCUG 28539 / NCTC 12436 / CS1</strain>
    </source>
</reference>
<protein>
    <submittedName>
        <fullName evidence="4">HAM1-like protein</fullName>
    </submittedName>
</protein>
<organism evidence="4 5">
    <name type="scientific">Helicobacter felis (strain ATCC 49179 / CCUG 28539 / NCTC 12436 / CS1)</name>
    <dbReference type="NCBI Taxonomy" id="936155"/>
    <lineage>
        <taxon>Bacteria</taxon>
        <taxon>Pseudomonadati</taxon>
        <taxon>Campylobacterota</taxon>
        <taxon>Epsilonproteobacteria</taxon>
        <taxon>Campylobacterales</taxon>
        <taxon>Helicobacteraceae</taxon>
        <taxon>Helicobacter</taxon>
    </lineage>
</organism>
<sequence>MQIILSSNNPKKIQELQAILEGMEVKSYRTFLENIEIEENGTSFEQNARIKAQRIYQLLPKMQEDFCVLADDSGLCVSALKGMPGIYSARFASIKEGARDIAQGRFQTPQTPCDDTQNNLKLLACLEELKITQSLASFVCVIAVCAQVGGRFYEQGFRGECKGRVCKSPLNPQAFGYDPLFIPEGYTLSLDRIQEKNAISHRFLALQKARHFLTSLKTN</sequence>
<dbReference type="Pfam" id="PF01725">
    <property type="entry name" value="Ham1p_like"/>
    <property type="match status" value="1"/>
</dbReference>
<evidence type="ECO:0000313" key="4">
    <source>
        <dbReference type="EMBL" id="CBY83026.1"/>
    </source>
</evidence>
<dbReference type="STRING" id="936155.HFELIS_09420"/>
<dbReference type="GO" id="GO:0009117">
    <property type="term" value="P:nucleotide metabolic process"/>
    <property type="evidence" value="ECO:0007669"/>
    <property type="project" value="UniProtKB-KW"/>
</dbReference>
<dbReference type="eggNOG" id="COG0127">
    <property type="taxonomic scope" value="Bacteria"/>
</dbReference>
<dbReference type="Proteomes" id="UP000007934">
    <property type="component" value="Chromosome"/>
</dbReference>
<keyword evidence="5" id="KW-1185">Reference proteome</keyword>
<accession>E7ACD9</accession>
<dbReference type="GeneID" id="36133884"/>
<dbReference type="OrthoDB" id="9807456at2"/>
<dbReference type="GO" id="GO:0005829">
    <property type="term" value="C:cytosol"/>
    <property type="evidence" value="ECO:0007669"/>
    <property type="project" value="TreeGrafter"/>
</dbReference>
<comment type="similarity">
    <text evidence="1">Belongs to the HAM1 NTPase family.</text>
</comment>
<dbReference type="Gene3D" id="3.90.950.10">
    <property type="match status" value="1"/>
</dbReference>
<dbReference type="CDD" id="cd00515">
    <property type="entry name" value="HAM1"/>
    <property type="match status" value="1"/>
</dbReference>
<dbReference type="EMBL" id="FQ670179">
    <property type="protein sequence ID" value="CBY83026.1"/>
    <property type="molecule type" value="Genomic_DNA"/>
</dbReference>
<keyword evidence="2" id="KW-0378">Hydrolase</keyword>
<dbReference type="SUPFAM" id="SSF52972">
    <property type="entry name" value="ITPase-like"/>
    <property type="match status" value="1"/>
</dbReference>
<dbReference type="PANTHER" id="PTHR11067">
    <property type="entry name" value="INOSINE TRIPHOSPHATE PYROPHOSPHATASE/HAM1 PROTEIN"/>
    <property type="match status" value="1"/>
</dbReference>
<gene>
    <name evidence="4" type="ordered locus">Hfelis_09420</name>
</gene>
<evidence type="ECO:0000313" key="5">
    <source>
        <dbReference type="Proteomes" id="UP000007934"/>
    </source>
</evidence>
<evidence type="ECO:0000256" key="3">
    <source>
        <dbReference type="ARBA" id="ARBA00023080"/>
    </source>
</evidence>
<dbReference type="GO" id="GO:0009143">
    <property type="term" value="P:nucleoside triphosphate catabolic process"/>
    <property type="evidence" value="ECO:0007669"/>
    <property type="project" value="InterPro"/>
</dbReference>
<dbReference type="GO" id="GO:0047429">
    <property type="term" value="F:nucleoside triphosphate diphosphatase activity"/>
    <property type="evidence" value="ECO:0007669"/>
    <property type="project" value="InterPro"/>
</dbReference>
<evidence type="ECO:0000256" key="1">
    <source>
        <dbReference type="ARBA" id="ARBA00008023"/>
    </source>
</evidence>
<dbReference type="AlphaFoldDB" id="E7ACD9"/>
<dbReference type="RefSeq" id="WP_013469392.1">
    <property type="nucleotide sequence ID" value="NC_014810.2"/>
</dbReference>
<proteinExistence type="inferred from homology"/>
<dbReference type="KEGG" id="hfe:HFELIS_09420"/>
<dbReference type="InterPro" id="IPR002637">
    <property type="entry name" value="RdgB/HAM1"/>
</dbReference>
<name>E7ACD9_HELFC</name>
<dbReference type="HOGENOM" id="CLU_1407070_0_0_7"/>
<evidence type="ECO:0000256" key="2">
    <source>
        <dbReference type="ARBA" id="ARBA00022801"/>
    </source>
</evidence>